<comment type="function">
    <text evidence="8 9">Functions in complex with FlhC as a master transcriptional regulator that regulates transcription of several flagellar and non-flagellar operons by binding to their promoter region. Activates expression of class 2 flagellar genes, including fliA, which is a flagellum-specific sigma factor that turns on the class 3 genes. Also regulates genes whose products function in a variety of physiological pathways.</text>
</comment>
<keyword evidence="10" id="KW-0282">Flagellum</keyword>
<dbReference type="GO" id="GO:0044780">
    <property type="term" value="P:bacterial-type flagellum assembly"/>
    <property type="evidence" value="ECO:0007669"/>
    <property type="project" value="InterPro"/>
</dbReference>
<keyword evidence="6 9" id="KW-0010">Activator</keyword>
<evidence type="ECO:0000256" key="6">
    <source>
        <dbReference type="ARBA" id="ARBA00023159"/>
    </source>
</evidence>
<keyword evidence="10" id="KW-0966">Cell projection</keyword>
<proteinExistence type="inferred from homology"/>
<comment type="domain">
    <text evidence="9">The C-terminal region contains a putative helix-turn-helix (HTH) motif, suggesting that this region may bind DNA.</text>
</comment>
<protein>
    <recommendedName>
        <fullName evidence="9">Flagellar transcriptional regulator FlhD</fullName>
    </recommendedName>
</protein>
<sequence length="101" mass="10618">MDGTSLLSEIRSLNVAYLRLARRMLSADQAMATSALGISQRMGDALVALDEDACVAMAQTNLFLCRIHFDDRVLADLLASPRVAHLDGEASASAAASPAVA</sequence>
<keyword evidence="10" id="KW-0969">Cilium</keyword>
<evidence type="ECO:0000256" key="2">
    <source>
        <dbReference type="ARBA" id="ARBA00022795"/>
    </source>
</evidence>
<dbReference type="InterPro" id="IPR023559">
    <property type="entry name" value="Flagellar_FlhD"/>
</dbReference>
<name>A0A0S4UBN9_RALSL</name>
<evidence type="ECO:0000256" key="9">
    <source>
        <dbReference type="HAMAP-Rule" id="MF_00725"/>
    </source>
</evidence>
<dbReference type="EMBL" id="LN899821">
    <property type="protein sequence ID" value="CUV19633.1"/>
    <property type="molecule type" value="Genomic_DNA"/>
</dbReference>
<reference evidence="10" key="1">
    <citation type="submission" date="2015-10" db="EMBL/GenBank/DDBJ databases">
        <authorList>
            <person name="Gilbert D.G."/>
        </authorList>
    </citation>
    <scope>NUCLEOTIDE SEQUENCE</scope>
    <source>
        <strain evidence="10">Phyl III-seqv23</strain>
    </source>
</reference>
<keyword evidence="1 9" id="KW-0963">Cytoplasm</keyword>
<dbReference type="Pfam" id="PF05247">
    <property type="entry name" value="FlhD"/>
    <property type="match status" value="1"/>
</dbReference>
<dbReference type="AlphaFoldDB" id="A0A0S4UBN9"/>
<comment type="subcellular location">
    <subcellularLocation>
        <location evidence="9">Cytoplasm</location>
    </subcellularLocation>
</comment>
<evidence type="ECO:0000256" key="1">
    <source>
        <dbReference type="ARBA" id="ARBA00022490"/>
    </source>
</evidence>
<accession>A0A0S4UBN9</accession>
<gene>
    <name evidence="9 10" type="primary">flhD</name>
    <name evidence="10" type="ORF">PSS4_v1_1070066</name>
</gene>
<dbReference type="GO" id="GO:0005737">
    <property type="term" value="C:cytoplasm"/>
    <property type="evidence" value="ECO:0007669"/>
    <property type="project" value="UniProtKB-SubCell"/>
</dbReference>
<evidence type="ECO:0000256" key="5">
    <source>
        <dbReference type="ARBA" id="ARBA00023157"/>
    </source>
</evidence>
<keyword evidence="2 9" id="KW-1005">Bacterial flagellum biogenesis</keyword>
<feature type="disulfide bond" description="Interchain" evidence="9">
    <location>
        <position position="65"/>
    </location>
</feature>
<evidence type="ECO:0000256" key="4">
    <source>
        <dbReference type="ARBA" id="ARBA00023125"/>
    </source>
</evidence>
<evidence type="ECO:0000256" key="7">
    <source>
        <dbReference type="ARBA" id="ARBA00023163"/>
    </source>
</evidence>
<dbReference type="GO" id="GO:0003677">
    <property type="term" value="F:DNA binding"/>
    <property type="evidence" value="ECO:0007669"/>
    <property type="project" value="UniProtKB-UniRule"/>
</dbReference>
<dbReference type="HAMAP" id="MF_00725">
    <property type="entry name" value="FlhD"/>
    <property type="match status" value="1"/>
</dbReference>
<evidence type="ECO:0000256" key="8">
    <source>
        <dbReference type="ARBA" id="ARBA00025431"/>
    </source>
</evidence>
<keyword evidence="3 9" id="KW-0805">Transcription regulation</keyword>
<evidence type="ECO:0000256" key="3">
    <source>
        <dbReference type="ARBA" id="ARBA00023015"/>
    </source>
</evidence>
<dbReference type="SUPFAM" id="SSF63592">
    <property type="entry name" value="Flagellar transcriptional activator FlhD"/>
    <property type="match status" value="1"/>
</dbReference>
<keyword evidence="4 9" id="KW-0238">DNA-binding</keyword>
<keyword evidence="5 9" id="KW-1015">Disulfide bond</keyword>
<dbReference type="InterPro" id="IPR036194">
    <property type="entry name" value="FlhD_sf"/>
</dbReference>
<dbReference type="Gene3D" id="1.10.4000.10">
    <property type="entry name" value="Flagellar transcriptional activator FlhD"/>
    <property type="match status" value="1"/>
</dbReference>
<organism evidence="10">
    <name type="scientific">Ralstonia solanacearum</name>
    <name type="common">Pseudomonas solanacearum</name>
    <dbReference type="NCBI Taxonomy" id="305"/>
    <lineage>
        <taxon>Bacteria</taxon>
        <taxon>Pseudomonadati</taxon>
        <taxon>Pseudomonadota</taxon>
        <taxon>Betaproteobacteria</taxon>
        <taxon>Burkholderiales</taxon>
        <taxon>Burkholderiaceae</taxon>
        <taxon>Ralstonia</taxon>
        <taxon>Ralstonia solanacearum species complex</taxon>
    </lineage>
</organism>
<dbReference type="GO" id="GO:0045893">
    <property type="term" value="P:positive regulation of DNA-templated transcription"/>
    <property type="evidence" value="ECO:0007669"/>
    <property type="project" value="InterPro"/>
</dbReference>
<comment type="subunit">
    <text evidence="9">Homodimer; disulfide-linked. Forms a heterohexamer composed of two FlhC and four FlhD subunits. Each FlhC binds a FlhD dimer, forming a heterotrimer, and a hexamer assembles by dimerization of two heterotrimers.</text>
</comment>
<keyword evidence="7 9" id="KW-0804">Transcription</keyword>
<evidence type="ECO:0000313" key="10">
    <source>
        <dbReference type="EMBL" id="CUV19633.1"/>
    </source>
</evidence>
<comment type="similarity">
    <text evidence="9">Belongs to the FlhD family.</text>
</comment>
<dbReference type="GO" id="GO:1902208">
    <property type="term" value="P:regulation of bacterial-type flagellum assembly"/>
    <property type="evidence" value="ECO:0007669"/>
    <property type="project" value="UniProtKB-UniRule"/>
</dbReference>